<reference evidence="1" key="2">
    <citation type="submission" date="2012-06" db="EMBL/GenBank/DDBJ databases">
        <authorList>
            <person name="Yu Y."/>
            <person name="Currie J."/>
            <person name="Lomeli R."/>
            <person name="Angelova A."/>
            <person name="Collura K."/>
            <person name="Wissotski M."/>
            <person name="Campos D."/>
            <person name="Kudrna D."/>
            <person name="Golser W."/>
            <person name="Ashely E."/>
            <person name="Descour A."/>
            <person name="Fernandes J."/>
            <person name="Soderlund C."/>
            <person name="Walbot V."/>
        </authorList>
    </citation>
    <scope>NUCLEOTIDE SEQUENCE</scope>
    <source>
        <strain evidence="1">B73</strain>
    </source>
</reference>
<reference evidence="1" key="1">
    <citation type="journal article" date="2009" name="PLoS Genet.">
        <title>Sequencing, mapping, and analysis of 27,455 maize full-length cDNAs.</title>
        <authorList>
            <person name="Soderlund C."/>
            <person name="Descour A."/>
            <person name="Kudrna D."/>
            <person name="Bomhoff M."/>
            <person name="Boyd L."/>
            <person name="Currie J."/>
            <person name="Angelova A."/>
            <person name="Collura K."/>
            <person name="Wissotski M."/>
            <person name="Ashley E."/>
            <person name="Morrow D."/>
            <person name="Fernandes J."/>
            <person name="Walbot V."/>
            <person name="Yu Y."/>
        </authorList>
    </citation>
    <scope>NUCLEOTIDE SEQUENCE</scope>
    <source>
        <strain evidence="1">B73</strain>
    </source>
</reference>
<accession>C0PM71</accession>
<organism evidence="1">
    <name type="scientific">Zea mays</name>
    <name type="common">Maize</name>
    <dbReference type="NCBI Taxonomy" id="4577"/>
    <lineage>
        <taxon>Eukaryota</taxon>
        <taxon>Viridiplantae</taxon>
        <taxon>Streptophyta</taxon>
        <taxon>Embryophyta</taxon>
        <taxon>Tracheophyta</taxon>
        <taxon>Spermatophyta</taxon>
        <taxon>Magnoliopsida</taxon>
        <taxon>Liliopsida</taxon>
        <taxon>Poales</taxon>
        <taxon>Poaceae</taxon>
        <taxon>PACMAD clade</taxon>
        <taxon>Panicoideae</taxon>
        <taxon>Andropogonodae</taxon>
        <taxon>Andropogoneae</taxon>
        <taxon>Tripsacinae</taxon>
        <taxon>Zea</taxon>
    </lineage>
</organism>
<sequence>MIQVIHKSLHKTTCKLLVSYYFKTEAFIVQHILTHGTSLAALSNQFIRFASK</sequence>
<evidence type="ECO:0000313" key="1">
    <source>
        <dbReference type="EMBL" id="ACN36287.1"/>
    </source>
</evidence>
<dbReference type="AlphaFoldDB" id="C0PM71"/>
<dbReference type="EMBL" id="BT069390">
    <property type="protein sequence ID" value="ACN36287.1"/>
    <property type="molecule type" value="mRNA"/>
</dbReference>
<protein>
    <submittedName>
        <fullName evidence="1">Uncharacterized protein</fullName>
    </submittedName>
</protein>
<name>C0PM71_MAIZE</name>
<proteinExistence type="evidence at transcript level"/>